<evidence type="ECO:0000313" key="15">
    <source>
        <dbReference type="EMBL" id="CDZ16461.1"/>
    </source>
</evidence>
<feature type="domain" description="Methionyl/Leucyl tRNA synthetase" evidence="13">
    <location>
        <begin position="4"/>
        <end position="390"/>
    </location>
</feature>
<keyword evidence="8 12" id="KW-0067">ATP-binding</keyword>
<evidence type="ECO:0000259" key="13">
    <source>
        <dbReference type="Pfam" id="PF09334"/>
    </source>
</evidence>
<keyword evidence="6 12" id="KW-0547">Nucleotide-binding</keyword>
<dbReference type="NCBIfam" id="NF001100">
    <property type="entry name" value="PRK00133.1"/>
    <property type="match status" value="1"/>
</dbReference>
<comment type="similarity">
    <text evidence="3 12">Belongs to the class-I aminoacyl-tRNA synthetase family. MetG type 1 subfamily.</text>
</comment>
<feature type="short sequence motif" description="'KMSKS' region" evidence="12">
    <location>
        <begin position="326"/>
        <end position="330"/>
    </location>
</feature>
<evidence type="ECO:0000259" key="14">
    <source>
        <dbReference type="Pfam" id="PF19303"/>
    </source>
</evidence>
<dbReference type="InterPro" id="IPR014758">
    <property type="entry name" value="Met-tRNA_synth"/>
</dbReference>
<keyword evidence="4 12" id="KW-0963">Cytoplasm</keyword>
<dbReference type="Gene3D" id="3.40.50.620">
    <property type="entry name" value="HUPs"/>
    <property type="match status" value="1"/>
</dbReference>
<dbReference type="InterPro" id="IPR015413">
    <property type="entry name" value="Methionyl/Leucyl_tRNA_Synth"/>
</dbReference>
<evidence type="ECO:0000256" key="4">
    <source>
        <dbReference type="ARBA" id="ARBA00022490"/>
    </source>
</evidence>
<dbReference type="InterPro" id="IPR029038">
    <property type="entry name" value="MetRS_Zn"/>
</dbReference>
<dbReference type="InterPro" id="IPR009080">
    <property type="entry name" value="tRNAsynth_Ia_anticodon-bd"/>
</dbReference>
<dbReference type="SUPFAM" id="SSF57770">
    <property type="entry name" value="Methionyl-tRNA synthetase (MetRS), Zn-domain"/>
    <property type="match status" value="1"/>
</dbReference>
<dbReference type="STRING" id="1495769.CEM_195"/>
<evidence type="ECO:0000256" key="1">
    <source>
        <dbReference type="ARBA" id="ARBA00003314"/>
    </source>
</evidence>
<dbReference type="Proteomes" id="UP000032420">
    <property type="component" value="Chromosome I"/>
</dbReference>
<feature type="binding site" evidence="12">
    <location>
        <position position="145"/>
    </location>
    <ligand>
        <name>Zn(2+)</name>
        <dbReference type="ChEBI" id="CHEBI:29105"/>
    </ligand>
</feature>
<proteinExistence type="inferred from homology"/>
<evidence type="ECO:0000313" key="16">
    <source>
        <dbReference type="Proteomes" id="UP000032420"/>
    </source>
</evidence>
<dbReference type="Pfam" id="PF19303">
    <property type="entry name" value="Anticodon_3"/>
    <property type="match status" value="1"/>
</dbReference>
<feature type="binding site" evidence="12">
    <location>
        <position position="158"/>
    </location>
    <ligand>
        <name>Zn(2+)</name>
        <dbReference type="ChEBI" id="CHEBI:29105"/>
    </ligand>
</feature>
<dbReference type="InterPro" id="IPR001412">
    <property type="entry name" value="aa-tRNA-synth_I_CS"/>
</dbReference>
<evidence type="ECO:0000256" key="12">
    <source>
        <dbReference type="HAMAP-Rule" id="MF_00098"/>
    </source>
</evidence>
<dbReference type="HAMAP" id="MF_00098">
    <property type="entry name" value="Met_tRNA_synth_type1"/>
    <property type="match status" value="1"/>
</dbReference>
<dbReference type="NCBIfam" id="TIGR00398">
    <property type="entry name" value="metG"/>
    <property type="match status" value="1"/>
</dbReference>
<evidence type="ECO:0000256" key="10">
    <source>
        <dbReference type="ARBA" id="ARBA00023146"/>
    </source>
</evidence>
<gene>
    <name evidence="12 15" type="primary">metG</name>
    <name evidence="15" type="ORF">CEM_195</name>
</gene>
<evidence type="ECO:0000256" key="6">
    <source>
        <dbReference type="ARBA" id="ARBA00022741"/>
    </source>
</evidence>
<feature type="binding site" evidence="12">
    <location>
        <position position="329"/>
    </location>
    <ligand>
        <name>ATP</name>
        <dbReference type="ChEBI" id="CHEBI:30616"/>
    </ligand>
</feature>
<keyword evidence="9 12" id="KW-0648">Protein biosynthesis</keyword>
<keyword evidence="12" id="KW-0479">Metal-binding</keyword>
<dbReference type="GO" id="GO:0046872">
    <property type="term" value="F:metal ion binding"/>
    <property type="evidence" value="ECO:0007669"/>
    <property type="project" value="UniProtKB-KW"/>
</dbReference>
<dbReference type="InterPro" id="IPR023458">
    <property type="entry name" value="Met-tRNA_ligase_1"/>
</dbReference>
<dbReference type="GO" id="GO:0005829">
    <property type="term" value="C:cytosol"/>
    <property type="evidence" value="ECO:0007669"/>
    <property type="project" value="TreeGrafter"/>
</dbReference>
<feature type="short sequence motif" description="'HIGH' region" evidence="12">
    <location>
        <begin position="11"/>
        <end position="21"/>
    </location>
</feature>
<dbReference type="SUPFAM" id="SSF52374">
    <property type="entry name" value="Nucleotidylyl transferase"/>
    <property type="match status" value="1"/>
</dbReference>
<organism evidence="15 16">
    <name type="scientific">Candidatus Johnevansia muelleri</name>
    <dbReference type="NCBI Taxonomy" id="1495769"/>
    <lineage>
        <taxon>Bacteria</taxon>
        <taxon>Pseudomonadati</taxon>
        <taxon>Pseudomonadota</taxon>
        <taxon>Gammaproteobacteria</taxon>
        <taxon>Candidatus Johnevansiales</taxon>
        <taxon>Candidatus Johnevansiaceae</taxon>
        <taxon>Candidatus Johnevansia</taxon>
    </lineage>
</organism>
<dbReference type="GO" id="GO:0005524">
    <property type="term" value="F:ATP binding"/>
    <property type="evidence" value="ECO:0007669"/>
    <property type="project" value="UniProtKB-UniRule"/>
</dbReference>
<dbReference type="SUPFAM" id="SSF47323">
    <property type="entry name" value="Anticodon-binding domain of a subclass of class I aminoacyl-tRNA synthetases"/>
    <property type="match status" value="1"/>
</dbReference>
<feature type="domain" description="Methionyl-tRNA synthetase anticodon-binding" evidence="14">
    <location>
        <begin position="423"/>
        <end position="512"/>
    </location>
</feature>
<comment type="function">
    <text evidence="1 12">Is required not only for elongation of protein synthesis but also for the initiation of all mRNA translation through initiator tRNA(fMet) aminoacylation.</text>
</comment>
<evidence type="ECO:0000256" key="8">
    <source>
        <dbReference type="ARBA" id="ARBA00022840"/>
    </source>
</evidence>
<dbReference type="PATRIC" id="fig|1495769.3.peg.184"/>
<dbReference type="PANTHER" id="PTHR45765">
    <property type="entry name" value="METHIONINE--TRNA LIGASE"/>
    <property type="match status" value="1"/>
</dbReference>
<dbReference type="EC" id="6.1.1.10" evidence="12"/>
<keyword evidence="10 12" id="KW-0030">Aminoacyl-tRNA synthetase</keyword>
<evidence type="ECO:0000256" key="2">
    <source>
        <dbReference type="ARBA" id="ARBA00004496"/>
    </source>
</evidence>
<accession>A0A078KBF0</accession>
<evidence type="ECO:0000256" key="5">
    <source>
        <dbReference type="ARBA" id="ARBA00022598"/>
    </source>
</evidence>
<dbReference type="Gene3D" id="1.10.730.10">
    <property type="entry name" value="Isoleucyl-tRNA Synthetase, Domain 1"/>
    <property type="match status" value="1"/>
</dbReference>
<dbReference type="InterPro" id="IPR033911">
    <property type="entry name" value="MetRS_core"/>
</dbReference>
<comment type="catalytic activity">
    <reaction evidence="11 12">
        <text>tRNA(Met) + L-methionine + ATP = L-methionyl-tRNA(Met) + AMP + diphosphate</text>
        <dbReference type="Rhea" id="RHEA:13481"/>
        <dbReference type="Rhea" id="RHEA-COMP:9667"/>
        <dbReference type="Rhea" id="RHEA-COMP:9698"/>
        <dbReference type="ChEBI" id="CHEBI:30616"/>
        <dbReference type="ChEBI" id="CHEBI:33019"/>
        <dbReference type="ChEBI" id="CHEBI:57844"/>
        <dbReference type="ChEBI" id="CHEBI:78442"/>
        <dbReference type="ChEBI" id="CHEBI:78530"/>
        <dbReference type="ChEBI" id="CHEBI:456215"/>
        <dbReference type="EC" id="6.1.1.10"/>
    </reaction>
</comment>
<feature type="binding site" evidence="12">
    <location>
        <position position="155"/>
    </location>
    <ligand>
        <name>Zn(2+)</name>
        <dbReference type="ChEBI" id="CHEBI:29105"/>
    </ligand>
</feature>
<evidence type="ECO:0000256" key="7">
    <source>
        <dbReference type="ARBA" id="ARBA00022833"/>
    </source>
</evidence>
<dbReference type="GO" id="GO:0006431">
    <property type="term" value="P:methionyl-tRNA aminoacylation"/>
    <property type="evidence" value="ECO:0007669"/>
    <property type="project" value="UniProtKB-UniRule"/>
</dbReference>
<dbReference type="InterPro" id="IPR041872">
    <property type="entry name" value="Anticodon_Met"/>
</dbReference>
<comment type="cofactor">
    <cofactor evidence="12">
        <name>Zn(2+)</name>
        <dbReference type="ChEBI" id="CHEBI:29105"/>
    </cofactor>
    <text evidence="12">Binds 1 zinc ion per subunit.</text>
</comment>
<dbReference type="EMBL" id="LM655252">
    <property type="protein sequence ID" value="CDZ16461.1"/>
    <property type="molecule type" value="Genomic_DNA"/>
</dbReference>
<dbReference type="InterPro" id="IPR014729">
    <property type="entry name" value="Rossmann-like_a/b/a_fold"/>
</dbReference>
<comment type="subunit">
    <text evidence="12">Monomer.</text>
</comment>
<dbReference type="PANTHER" id="PTHR45765:SF1">
    <property type="entry name" value="METHIONINE--TRNA LIGASE, CYTOPLASMIC"/>
    <property type="match status" value="1"/>
</dbReference>
<dbReference type="HOGENOM" id="CLU_009710_7_0_6"/>
<evidence type="ECO:0000256" key="3">
    <source>
        <dbReference type="ARBA" id="ARBA00008258"/>
    </source>
</evidence>
<dbReference type="KEGG" id="eme:CEM_195"/>
<reference evidence="16" key="1">
    <citation type="submission" date="2014-07" db="EMBL/GenBank/DDBJ databases">
        <authorList>
            <person name="Santos-Garcia D."/>
        </authorList>
    </citation>
    <scope>NUCLEOTIDE SEQUENCE [LARGE SCALE GENOMIC DNA]</scope>
</reference>
<dbReference type="PROSITE" id="PS00178">
    <property type="entry name" value="AA_TRNA_LIGASE_I"/>
    <property type="match status" value="1"/>
</dbReference>
<protein>
    <recommendedName>
        <fullName evidence="12">Methionine--tRNA ligase</fullName>
        <ecNumber evidence="12">6.1.1.10</ecNumber>
    </recommendedName>
    <alternativeName>
        <fullName evidence="12">Methionyl-tRNA synthetase</fullName>
        <shortName evidence="12">MetRS</shortName>
    </alternativeName>
</protein>
<evidence type="ECO:0000256" key="9">
    <source>
        <dbReference type="ARBA" id="ARBA00022917"/>
    </source>
</evidence>
<keyword evidence="16" id="KW-1185">Reference proteome</keyword>
<dbReference type="Gene3D" id="2.20.28.20">
    <property type="entry name" value="Methionyl-tRNA synthetase, Zn-domain"/>
    <property type="match status" value="1"/>
</dbReference>
<dbReference type="FunFam" id="2.20.28.20:FF:000001">
    <property type="entry name" value="Methionine--tRNA ligase"/>
    <property type="match status" value="1"/>
</dbReference>
<sequence length="549" mass="64310">MRKILVTSAFPYANGELHLGHLLEYVQTDIWVRFQRILGNICYYVCADDTHGAAIMLSAEKEGISIKELIYSIIKQHKNDFTTFGIVFDNYHSTNSYENRINSESIYNRLYERGHIFTREIKQMYDPIKKMFLADRFIKGNCPKCNSQNQYGDNCEVCSATYMPIDLINPISIITGAKPIIKKSKHYFLNINNFYNFIKIWINYAVQSQITNKINEWFKVGLENWDISRDAPYFGFDIPYTNGKYFYVWFDALICYLTSFKNLCDRKGIDFNYFWNKNSDTEIYHFIGKDIVYFHTLFWTAILKGTDLRTPTGINCHGFITINGQKMSKSRGTFIKANTYAKFLNPEYLRYYFAAKLNSRIDDFDINFEDFIKRVNSDLVGKIINIASRCAKFINKLGYNRLSCNIAEPELIAYFIDIGEPIAKYFEKIELSCAINLIIKLADKANAYISNKAPWDLYKKKGNEKEIIDICSLGLNLFRQLIIYISPIIPKLATKAKIFLNIKSIDWENRKFLLINHLIKKFQPIIKRIKSENLKNLMEYSIKKYVHKN</sequence>
<dbReference type="GO" id="GO:0004825">
    <property type="term" value="F:methionine-tRNA ligase activity"/>
    <property type="evidence" value="ECO:0007669"/>
    <property type="project" value="UniProtKB-UniRule"/>
</dbReference>
<name>A0A078KBF0_9GAMM</name>
<evidence type="ECO:0000256" key="11">
    <source>
        <dbReference type="ARBA" id="ARBA00047364"/>
    </source>
</evidence>
<dbReference type="Pfam" id="PF09334">
    <property type="entry name" value="tRNA-synt_1g"/>
    <property type="match status" value="1"/>
</dbReference>
<keyword evidence="7 12" id="KW-0862">Zinc</keyword>
<comment type="subcellular location">
    <subcellularLocation>
        <location evidence="2 12">Cytoplasm</location>
    </subcellularLocation>
</comment>
<dbReference type="AlphaFoldDB" id="A0A078KBF0"/>
<dbReference type="OrthoDB" id="9810191at2"/>
<dbReference type="PRINTS" id="PR01041">
    <property type="entry name" value="TRNASYNTHMET"/>
</dbReference>
<feature type="binding site" evidence="12">
    <location>
        <position position="142"/>
    </location>
    <ligand>
        <name>Zn(2+)</name>
        <dbReference type="ChEBI" id="CHEBI:29105"/>
    </ligand>
</feature>
<keyword evidence="5 12" id="KW-0436">Ligase</keyword>